<name>A0AAN6GFV9_9BASI</name>
<sequence length="888" mass="97261">MSDITDAPAQEGQQRAATTAAGFEHATDTSMDGTSTQAQTTPMEGLMSTPAELWQPQEASPQDRTQSGAPGTGNSAPMSTDTTPPASQPMDASQCLPADEAASASNAAGPAQDFGTVPHVQSSQATPAIAAGGTAAESLAEGAQSSSVVSSSHESLTSPTLTGTTTARSTTSPDLASSQLGRPRQHSLHQSDETHSATTPASNSDDGTVHTSETSSGKSKALAHGPAKGSALQRLPIPILERIISYVRIGLPRSSFPISIREDITPVMIQCRMTVWLMQAWGMSWLFPLRTVSSRFAQAVRKSPFWDEFIFAMTHARREVFERRHMPSYLYALKLQRDLCFACSINGNNLDHRAILNAQFATNLGRFVPVCEIHEASLVTPEDGTVLCSNCFMDDRRFLLDKLPDGRDHLHLRDDVEITYTEDDERFPQAENVCSSCRAEAFYAALASEDPHFRHWLPSVKRTHAFYCYVWQAEGTAADAAKSAIEQLWLQLVTTYPTLVKNAQLQKRRERLKNLEAERELRRNQRELLKSIVNADGMDSASDLSNDDDLKSEDSVHFDDEDQDGNIYLTTMEDRWLRDRAWHDWCRYRLDNGLWKSAHDQQDAELPSANPGIPQLPRLLLHGLATKPTEDAVEQEQVIVDAPVLPPTTLFHRACRMWDETALPEFFRLPLTNIVEMLKGREDGFELSLEMDFARLFTWLRKPQAWVQPQIFHQQQAGSGSNATALASRFLQPPCIPGSAADVGPGTVARIMEIWKRACAPLGECDCGICRRQKRKRSHDESGASDNIQANANVNVVQVPRPGAGADQILVPAVPTDDAARAAAGGGANDEAKGDAAALAQDQQQLVQQGQISPTQAQEGKMPQRDEEVDATEGPRKAARVEVASQAT</sequence>
<reference evidence="3" key="1">
    <citation type="journal article" date="2023" name="PhytoFront">
        <title>Draft Genome Resources of Seven Strains of Tilletia horrida, Causal Agent of Kernel Smut of Rice.</title>
        <authorList>
            <person name="Khanal S."/>
            <person name="Antony Babu S."/>
            <person name="Zhou X.G."/>
        </authorList>
    </citation>
    <scope>NUCLEOTIDE SEQUENCE</scope>
    <source>
        <strain evidence="3">TX3</strain>
    </source>
</reference>
<comment type="caution">
    <text evidence="3">The sequence shown here is derived from an EMBL/GenBank/DDBJ whole genome shotgun (WGS) entry which is preliminary data.</text>
</comment>
<dbReference type="EMBL" id="JAPDMQ010000107">
    <property type="protein sequence ID" value="KAK0534898.1"/>
    <property type="molecule type" value="Genomic_DNA"/>
</dbReference>
<proteinExistence type="predicted"/>
<feature type="compositionally biased region" description="Polar residues" evidence="2">
    <location>
        <begin position="28"/>
        <end position="42"/>
    </location>
</feature>
<feature type="compositionally biased region" description="Low complexity" evidence="2">
    <location>
        <begin position="835"/>
        <end position="851"/>
    </location>
</feature>
<feature type="compositionally biased region" description="Low complexity" evidence="2">
    <location>
        <begin position="97"/>
        <end position="111"/>
    </location>
</feature>
<feature type="compositionally biased region" description="Polar residues" evidence="2">
    <location>
        <begin position="57"/>
        <end position="85"/>
    </location>
</feature>
<dbReference type="AlphaFoldDB" id="A0AAN6GFV9"/>
<feature type="compositionally biased region" description="Polar residues" evidence="2">
    <location>
        <begin position="196"/>
        <end position="218"/>
    </location>
</feature>
<organism evidence="3 4">
    <name type="scientific">Tilletia horrida</name>
    <dbReference type="NCBI Taxonomy" id="155126"/>
    <lineage>
        <taxon>Eukaryota</taxon>
        <taxon>Fungi</taxon>
        <taxon>Dikarya</taxon>
        <taxon>Basidiomycota</taxon>
        <taxon>Ustilaginomycotina</taxon>
        <taxon>Exobasidiomycetes</taxon>
        <taxon>Tilletiales</taxon>
        <taxon>Tilletiaceae</taxon>
        <taxon>Tilletia</taxon>
    </lineage>
</organism>
<feature type="compositionally biased region" description="Low complexity" evidence="2">
    <location>
        <begin position="125"/>
        <end position="173"/>
    </location>
</feature>
<gene>
    <name evidence="3" type="ORF">OC842_002502</name>
</gene>
<protein>
    <submittedName>
        <fullName evidence="3">Uncharacterized protein</fullName>
    </submittedName>
</protein>
<keyword evidence="1" id="KW-0175">Coiled coil</keyword>
<evidence type="ECO:0000313" key="3">
    <source>
        <dbReference type="EMBL" id="KAK0534898.1"/>
    </source>
</evidence>
<accession>A0AAN6GFV9</accession>
<feature type="coiled-coil region" evidence="1">
    <location>
        <begin position="500"/>
        <end position="532"/>
    </location>
</feature>
<feature type="region of interest" description="Disordered" evidence="2">
    <location>
        <begin position="820"/>
        <end position="888"/>
    </location>
</feature>
<evidence type="ECO:0000313" key="4">
    <source>
        <dbReference type="Proteomes" id="UP001176521"/>
    </source>
</evidence>
<dbReference type="Proteomes" id="UP001176521">
    <property type="component" value="Unassembled WGS sequence"/>
</dbReference>
<evidence type="ECO:0000256" key="1">
    <source>
        <dbReference type="SAM" id="Coils"/>
    </source>
</evidence>
<keyword evidence="4" id="KW-1185">Reference proteome</keyword>
<evidence type="ECO:0000256" key="2">
    <source>
        <dbReference type="SAM" id="MobiDB-lite"/>
    </source>
</evidence>
<feature type="region of interest" description="Disordered" evidence="2">
    <location>
        <begin position="1"/>
        <end position="227"/>
    </location>
</feature>